<dbReference type="NCBIfam" id="TIGR00232">
    <property type="entry name" value="tktlase_bact"/>
    <property type="match status" value="1"/>
</dbReference>
<dbReference type="PROSITE" id="PS00801">
    <property type="entry name" value="TRANSKETOLASE_1"/>
    <property type="match status" value="1"/>
</dbReference>
<feature type="domain" description="Transketolase-like pyrimidine-binding" evidence="16">
    <location>
        <begin position="538"/>
        <end position="714"/>
    </location>
</feature>
<sequence>MTFWIFLAGLWKLEDGNAYLFLWISYKSTAPHHCYICGLLTSRITLGILEVIQRHALRIFNFRATAVYSTLHLWGINQAKMRMNECRMLSYVERLVALTRDCNPPSHSMQWWSPEALTDHRAPNTHERFHQRQCDSGWGWAAFVFNRDPPFLQTPFSSRERAVCIKSAHPPVPHCHLSTATMGSYTDVDQLAINTIRVLAVDATSKANSGHPGAPMGLAPTAHVLFNKFMTFNPKNPNWVNRDRFVLSNGHGCMLQYALLHLFGYAVSLDDLKAFRTIDSITPGHPEAHDTPGVEVTTGPLGQGFANAVGLAIAQAHTGAVFNKPGFDLINNYTYCIFGDGCAMEGVASEAASAAGHLQLGNLICLYDDNHISIDGDTNVAFTEDVMKRFEAYGWHTIHVEDGNHDLAGIEAAIQKAKEVKDKPTVIKVTTTIGFGSKLQGTGGVHGSALKPDDSRGVKQLFGFDPEQSFVVPQQVYDLYRKKATEGAAREQEWNALLQQYASKHPAEHADLIRRLSGKLAEGWEKNLPRYSPGDAAVATRKLSETVLEKIHNVIPELLSGSADLTGSNNTRWKHAVDFQPPSTGLGDWSGRYLRYGVREHGMAGIMNGIAAYGTLIPAGGTFLNFVSYAAGSVRLSALSQVRTIYIATHDSIGLGEDGPTHQPIETLAHFRALPNIMVWRPADGNETSAAYYSALTSRHTPSILALTRQNLPQLESSTIEKAIRGGYVALETPNANITLVSAGSEVSLCIDAAKYLKEKRNIVARVASIPCFEVFDVQDKAYRLSVIPDGIPVMSVEVMSTLGWERYSHEQFGLNRFGASGPYKDVYKKFEFTPEGISKRAVATIDFYKGASVRSPLNRAFQQII</sequence>
<evidence type="ECO:0000256" key="3">
    <source>
        <dbReference type="ARBA" id="ARBA00011738"/>
    </source>
</evidence>
<protein>
    <recommendedName>
        <fullName evidence="4">transketolase</fullName>
        <ecNumber evidence="4">2.2.1.1</ecNumber>
    </recommendedName>
</protein>
<feature type="binding site" evidence="11">
    <location>
        <position position="658"/>
    </location>
    <ligand>
        <name>substrate</name>
    </ligand>
</feature>
<evidence type="ECO:0000256" key="12">
    <source>
        <dbReference type="PIRSR" id="PIRSR605478-3"/>
    </source>
</evidence>
<organism evidence="17 18">
    <name type="scientific">Ajellomyces capsulatus (strain H143)</name>
    <name type="common">Darling's disease fungus</name>
    <name type="synonym">Histoplasma capsulatum</name>
    <dbReference type="NCBI Taxonomy" id="544712"/>
    <lineage>
        <taxon>Eukaryota</taxon>
        <taxon>Fungi</taxon>
        <taxon>Dikarya</taxon>
        <taxon>Ascomycota</taxon>
        <taxon>Pezizomycotina</taxon>
        <taxon>Eurotiomycetes</taxon>
        <taxon>Eurotiomycetidae</taxon>
        <taxon>Onygenales</taxon>
        <taxon>Ajellomycetaceae</taxon>
        <taxon>Histoplasma</taxon>
    </lineage>
</organism>
<dbReference type="InterPro" id="IPR033247">
    <property type="entry name" value="Transketolase_fam"/>
</dbReference>
<dbReference type="VEuPathDB" id="FungiDB:HCDG_01819"/>
<evidence type="ECO:0000256" key="13">
    <source>
        <dbReference type="PIRSR" id="PIRSR605478-4"/>
    </source>
</evidence>
<evidence type="ECO:0000256" key="5">
    <source>
        <dbReference type="ARBA" id="ARBA00022679"/>
    </source>
</evidence>
<evidence type="ECO:0000256" key="1">
    <source>
        <dbReference type="ARBA" id="ARBA00001941"/>
    </source>
</evidence>
<feature type="binding site" evidence="11">
    <location>
        <position position="709"/>
    </location>
    <ligand>
        <name>substrate</name>
    </ligand>
</feature>
<comment type="cofactor">
    <cofactor evidence="13">
        <name>Mg(2+)</name>
        <dbReference type="ChEBI" id="CHEBI:18420"/>
    </cofactor>
    <text evidence="13">Binds 1 Mg(2+) ion per subunit. Can also utilize other divalent metal cations, such as Ca(2+), Mn(2+) and Co(2+).</text>
</comment>
<keyword evidence="6 13" id="KW-0479">Metal-binding</keyword>
<evidence type="ECO:0000256" key="15">
    <source>
        <dbReference type="SAM" id="SignalP"/>
    </source>
</evidence>
<feature type="binding site" evidence="12">
    <location>
        <begin position="299"/>
        <end position="301"/>
    </location>
    <ligand>
        <name>thiamine diphosphate</name>
        <dbReference type="ChEBI" id="CHEBI:58937"/>
    </ligand>
</feature>
<name>C6H5W8_AJECH</name>
<feature type="signal peptide" evidence="15">
    <location>
        <begin position="1"/>
        <end position="18"/>
    </location>
</feature>
<keyword evidence="5" id="KW-0808">Transferase</keyword>
<feature type="binding site" evidence="11">
    <location>
        <position position="650"/>
    </location>
    <ligand>
        <name>substrate</name>
    </ligand>
</feature>
<feature type="chain" id="PRO_5002966021" description="transketolase" evidence="15">
    <location>
        <begin position="19"/>
        <end position="866"/>
    </location>
</feature>
<evidence type="ECO:0000256" key="14">
    <source>
        <dbReference type="PIRSR" id="PIRSR605478-5"/>
    </source>
</evidence>
<feature type="binding site" evidence="13">
    <location>
        <position position="340"/>
    </location>
    <ligand>
        <name>Mg(2+)</name>
        <dbReference type="ChEBI" id="CHEBI:18420"/>
    </ligand>
</feature>
<feature type="binding site" evidence="12">
    <location>
        <position position="626"/>
    </location>
    <ligand>
        <name>thiamine diphosphate</name>
        <dbReference type="ChEBI" id="CHEBI:58937"/>
    </ligand>
</feature>
<dbReference type="FunFam" id="3.40.50.970:FF:000004">
    <property type="entry name" value="Transketolase"/>
    <property type="match status" value="1"/>
</dbReference>
<dbReference type="InterPro" id="IPR009014">
    <property type="entry name" value="Transketo_C/PFOR_II"/>
</dbReference>
<reference evidence="18" key="1">
    <citation type="submission" date="2009-05" db="EMBL/GenBank/DDBJ databases">
        <title>The genome sequence of Ajellomyces capsulatus strain H143.</title>
        <authorList>
            <person name="Champion M."/>
            <person name="Cuomo C.A."/>
            <person name="Ma L.-J."/>
            <person name="Henn M.R."/>
            <person name="Sil A."/>
            <person name="Goldman B."/>
            <person name="Young S.K."/>
            <person name="Kodira C.D."/>
            <person name="Zeng Q."/>
            <person name="Koehrsen M."/>
            <person name="Alvarado L."/>
            <person name="Berlin A.M."/>
            <person name="Borenstein D."/>
            <person name="Chen Z."/>
            <person name="Engels R."/>
            <person name="Freedman E."/>
            <person name="Gellesch M."/>
            <person name="Goldberg J."/>
            <person name="Griggs A."/>
            <person name="Gujja S."/>
            <person name="Heiman D.I."/>
            <person name="Hepburn T.A."/>
            <person name="Howarth C."/>
            <person name="Jen D."/>
            <person name="Larson L."/>
            <person name="Lewis B."/>
            <person name="Mehta T."/>
            <person name="Park D."/>
            <person name="Pearson M."/>
            <person name="Roberts A."/>
            <person name="Saif S."/>
            <person name="Shea T.D."/>
            <person name="Shenoy N."/>
            <person name="Sisk P."/>
            <person name="Stolte C."/>
            <person name="Sykes S."/>
            <person name="Walk T."/>
            <person name="White J."/>
            <person name="Yandava C."/>
            <person name="Klein B."/>
            <person name="McEwen J.G."/>
            <person name="Puccia R."/>
            <person name="Goldman G.H."/>
            <person name="Felipe M.S."/>
            <person name="Nino-Vega G."/>
            <person name="San-Blas G."/>
            <person name="Taylor J.W."/>
            <person name="Mendoza L."/>
            <person name="Galagan J.E."/>
            <person name="Nusbaum C."/>
            <person name="Birren B.W."/>
        </authorList>
    </citation>
    <scope>NUCLEOTIDE SEQUENCE [LARGE SCALE GENOMIC DNA]</scope>
    <source>
        <strain evidence="18">H143</strain>
    </source>
</reference>
<dbReference type="Pfam" id="PF00456">
    <property type="entry name" value="Transketolase_N"/>
    <property type="match status" value="1"/>
</dbReference>
<dbReference type="InterPro" id="IPR005478">
    <property type="entry name" value="Transketolase_bac-like"/>
</dbReference>
<dbReference type="HOGENOM" id="CLU_009227_0_0_1"/>
<feature type="binding site" evidence="11">
    <location>
        <position position="446"/>
    </location>
    <ligand>
        <name>substrate</name>
    </ligand>
</feature>
<dbReference type="GO" id="GO:0046872">
    <property type="term" value="F:metal ion binding"/>
    <property type="evidence" value="ECO:0007669"/>
    <property type="project" value="UniProtKB-KW"/>
</dbReference>
<accession>C6H5W8</accession>
<dbReference type="GO" id="GO:0004802">
    <property type="term" value="F:transketolase activity"/>
    <property type="evidence" value="ECO:0007669"/>
    <property type="project" value="UniProtKB-EC"/>
</dbReference>
<dbReference type="OrthoDB" id="10267175at2759"/>
<dbReference type="SUPFAM" id="SSF52922">
    <property type="entry name" value="TK C-terminal domain-like"/>
    <property type="match status" value="1"/>
</dbReference>
<evidence type="ECO:0000256" key="2">
    <source>
        <dbReference type="ARBA" id="ARBA00007131"/>
    </source>
</evidence>
<dbReference type="Proteomes" id="UP000002624">
    <property type="component" value="Unassembled WGS sequence"/>
</dbReference>
<evidence type="ECO:0000256" key="8">
    <source>
        <dbReference type="ARBA" id="ARBA00023052"/>
    </source>
</evidence>
<feature type="binding site" evidence="12">
    <location>
        <position position="370"/>
    </location>
    <ligand>
        <name>thiamine diphosphate</name>
        <dbReference type="ChEBI" id="CHEBI:58937"/>
    </ligand>
</feature>
<dbReference type="CDD" id="cd02012">
    <property type="entry name" value="TPP_TK"/>
    <property type="match status" value="1"/>
</dbReference>
<feature type="binding site" evidence="12">
    <location>
        <position position="446"/>
    </location>
    <ligand>
        <name>thiamine diphosphate</name>
        <dbReference type="ChEBI" id="CHEBI:58937"/>
    </ligand>
</feature>
<comment type="similarity">
    <text evidence="2">Belongs to the transketolase family.</text>
</comment>
<evidence type="ECO:0000256" key="11">
    <source>
        <dbReference type="PIRSR" id="PIRSR605478-2"/>
    </source>
</evidence>
<dbReference type="Gene3D" id="3.40.50.970">
    <property type="match status" value="2"/>
</dbReference>
<proteinExistence type="inferred from homology"/>
<dbReference type="FunFam" id="3.40.50.970:FF:000003">
    <property type="entry name" value="Transketolase"/>
    <property type="match status" value="1"/>
</dbReference>
<dbReference type="InterPro" id="IPR020826">
    <property type="entry name" value="Transketolase_BS"/>
</dbReference>
<keyword evidence="15" id="KW-0732">Signal</keyword>
<evidence type="ECO:0000259" key="16">
    <source>
        <dbReference type="SMART" id="SM00861"/>
    </source>
</evidence>
<comment type="subunit">
    <text evidence="3">Homodimer.</text>
</comment>
<dbReference type="GO" id="GO:0005634">
    <property type="term" value="C:nucleus"/>
    <property type="evidence" value="ECO:0007669"/>
    <property type="project" value="TreeGrafter"/>
</dbReference>
<dbReference type="Gene3D" id="3.40.50.920">
    <property type="match status" value="1"/>
</dbReference>
<dbReference type="PANTHER" id="PTHR43522:SF2">
    <property type="entry name" value="TRANSKETOLASE 1-RELATED"/>
    <property type="match status" value="1"/>
</dbReference>
<dbReference type="InterPro" id="IPR055152">
    <property type="entry name" value="Transketolase-like_C_2"/>
</dbReference>
<feature type="active site" description="Proton donor" evidence="10">
    <location>
        <position position="600"/>
    </location>
</feature>
<dbReference type="InterPro" id="IPR049557">
    <property type="entry name" value="Transketolase_CS"/>
</dbReference>
<feature type="binding site" evidence="13">
    <location>
        <position position="370"/>
    </location>
    <ligand>
        <name>Mg(2+)</name>
        <dbReference type="ChEBI" id="CHEBI:18420"/>
    </ligand>
</feature>
<feature type="binding site" evidence="12">
    <location>
        <position position="341"/>
    </location>
    <ligand>
        <name>thiamine diphosphate</name>
        <dbReference type="ChEBI" id="CHEBI:58937"/>
    </ligand>
</feature>
<dbReference type="OMA" id="ADYMRGS"/>
<dbReference type="AlphaFoldDB" id="C6H5W8"/>
<dbReference type="GO" id="GO:0005829">
    <property type="term" value="C:cytosol"/>
    <property type="evidence" value="ECO:0007669"/>
    <property type="project" value="TreeGrafter"/>
</dbReference>
<evidence type="ECO:0000256" key="7">
    <source>
        <dbReference type="ARBA" id="ARBA00022842"/>
    </source>
</evidence>
<feature type="binding site" evidence="13">
    <location>
        <position position="372"/>
    </location>
    <ligand>
        <name>Mg(2+)</name>
        <dbReference type="ChEBI" id="CHEBI:18420"/>
    </ligand>
</feature>
<dbReference type="FunFam" id="3.40.50.920:FF:000003">
    <property type="entry name" value="Transketolase"/>
    <property type="match status" value="1"/>
</dbReference>
<dbReference type="PANTHER" id="PTHR43522">
    <property type="entry name" value="TRANSKETOLASE"/>
    <property type="match status" value="1"/>
</dbReference>
<dbReference type="InterPro" id="IPR005474">
    <property type="entry name" value="Transketolase_N"/>
</dbReference>
<feature type="binding site" evidence="11">
    <location>
        <position position="568"/>
    </location>
    <ligand>
        <name>substrate</name>
    </ligand>
</feature>
<gene>
    <name evidence="17" type="ORF">HCDG_01819</name>
</gene>
<comment type="cofactor">
    <cofactor evidence="1">
        <name>Co(2+)</name>
        <dbReference type="ChEBI" id="CHEBI:48828"/>
    </cofactor>
</comment>
<dbReference type="STRING" id="544712.C6H5W8"/>
<feature type="site" description="Important for catalytic activity" evidence="14">
    <location>
        <position position="211"/>
    </location>
</feature>
<evidence type="ECO:0000256" key="10">
    <source>
        <dbReference type="PIRSR" id="PIRSR605478-1"/>
    </source>
</evidence>
<feature type="binding site" evidence="12">
    <location>
        <position position="251"/>
    </location>
    <ligand>
        <name>thiamine diphosphate</name>
        <dbReference type="ChEBI" id="CHEBI:58937"/>
    </ligand>
</feature>
<dbReference type="Pfam" id="PF02779">
    <property type="entry name" value="Transket_pyr"/>
    <property type="match status" value="1"/>
</dbReference>
<feature type="binding site" evidence="11">
    <location>
        <position position="541"/>
    </location>
    <ligand>
        <name>substrate</name>
    </ligand>
</feature>
<dbReference type="InterPro" id="IPR029061">
    <property type="entry name" value="THDP-binding"/>
</dbReference>
<evidence type="ECO:0000256" key="6">
    <source>
        <dbReference type="ARBA" id="ARBA00022723"/>
    </source>
</evidence>
<feature type="site" description="Important for catalytic activity" evidence="14">
    <location>
        <position position="446"/>
    </location>
</feature>
<keyword evidence="8 12" id="KW-0786">Thiamine pyrophosphate</keyword>
<evidence type="ECO:0000313" key="18">
    <source>
        <dbReference type="Proteomes" id="UP000002624"/>
    </source>
</evidence>
<evidence type="ECO:0000256" key="9">
    <source>
        <dbReference type="ARBA" id="ARBA00049473"/>
    </source>
</evidence>
<dbReference type="EC" id="2.2.1.1" evidence="4"/>
<dbReference type="SUPFAM" id="SSF52518">
    <property type="entry name" value="Thiamin diphosphate-binding fold (THDP-binding)"/>
    <property type="match status" value="2"/>
</dbReference>
<dbReference type="PROSITE" id="PS00802">
    <property type="entry name" value="TRANSKETOLASE_2"/>
    <property type="match status" value="1"/>
</dbReference>
<keyword evidence="7 13" id="KW-0460">Magnesium</keyword>
<dbReference type="GO" id="GO:0006098">
    <property type="term" value="P:pentose-phosphate shunt"/>
    <property type="evidence" value="ECO:0007669"/>
    <property type="project" value="TreeGrafter"/>
</dbReference>
<comment type="cofactor">
    <cofactor evidence="12">
        <name>thiamine diphosphate</name>
        <dbReference type="ChEBI" id="CHEBI:58937"/>
    </cofactor>
    <text evidence="12">Binds 1 thiamine pyrophosphate per subunit. During the reaction, the substrate forms a covalent intermediate with the cofactor.</text>
</comment>
<feature type="binding site" evidence="11">
    <location>
        <position position="662"/>
    </location>
    <ligand>
        <name>substrate</name>
    </ligand>
</feature>
<feature type="binding site" evidence="11">
    <location>
        <position position="211"/>
    </location>
    <ligand>
        <name>substrate</name>
    </ligand>
</feature>
<dbReference type="EMBL" id="GG692420">
    <property type="protein sequence ID" value="EER43789.1"/>
    <property type="molecule type" value="Genomic_DNA"/>
</dbReference>
<dbReference type="CDD" id="cd07033">
    <property type="entry name" value="TPP_PYR_DXS_TK_like"/>
    <property type="match status" value="1"/>
</dbReference>
<dbReference type="eggNOG" id="KOG0523">
    <property type="taxonomic scope" value="Eukaryota"/>
</dbReference>
<evidence type="ECO:0000256" key="4">
    <source>
        <dbReference type="ARBA" id="ARBA00013152"/>
    </source>
</evidence>
<evidence type="ECO:0000313" key="17">
    <source>
        <dbReference type="EMBL" id="EER43789.1"/>
    </source>
</evidence>
<dbReference type="Pfam" id="PF22613">
    <property type="entry name" value="Transketolase_C_1"/>
    <property type="match status" value="1"/>
</dbReference>
<comment type="catalytic activity">
    <reaction evidence="9">
        <text>D-sedoheptulose 7-phosphate + D-glyceraldehyde 3-phosphate = aldehydo-D-ribose 5-phosphate + D-xylulose 5-phosphate</text>
        <dbReference type="Rhea" id="RHEA:10508"/>
        <dbReference type="ChEBI" id="CHEBI:57483"/>
        <dbReference type="ChEBI" id="CHEBI:57737"/>
        <dbReference type="ChEBI" id="CHEBI:58273"/>
        <dbReference type="ChEBI" id="CHEBI:59776"/>
        <dbReference type="EC" id="2.2.1.1"/>
    </reaction>
</comment>
<dbReference type="InterPro" id="IPR005475">
    <property type="entry name" value="Transketolase-like_Pyr-bd"/>
</dbReference>
<dbReference type="SMART" id="SM00861">
    <property type="entry name" value="Transket_pyr"/>
    <property type="match status" value="1"/>
</dbReference>